<feature type="transmembrane region" description="Helical" evidence="1">
    <location>
        <begin position="145"/>
        <end position="167"/>
    </location>
</feature>
<organism evidence="2 3">
    <name type="scientific">Acinetobacter radioresistens</name>
    <dbReference type="NCBI Taxonomy" id="40216"/>
    <lineage>
        <taxon>Bacteria</taxon>
        <taxon>Pseudomonadati</taxon>
        <taxon>Pseudomonadota</taxon>
        <taxon>Gammaproteobacteria</taxon>
        <taxon>Moraxellales</taxon>
        <taxon>Moraxellaceae</taxon>
        <taxon>Acinetobacter</taxon>
    </lineage>
</organism>
<dbReference type="EMBL" id="DPXL01000050">
    <property type="protein sequence ID" value="HCM30823.1"/>
    <property type="molecule type" value="Genomic_DNA"/>
</dbReference>
<keyword evidence="1" id="KW-0812">Transmembrane</keyword>
<dbReference type="PANTHER" id="PTHR34980">
    <property type="entry name" value="INNER MEMBRANE PROTEIN-RELATED-RELATED"/>
    <property type="match status" value="1"/>
</dbReference>
<dbReference type="KEGG" id="arj:DOM24_13625"/>
<accession>A0A3A4CFE5</accession>
<keyword evidence="1" id="KW-1133">Transmembrane helix</keyword>
<dbReference type="InterPro" id="IPR008523">
    <property type="entry name" value="DUF805"/>
</dbReference>
<protein>
    <submittedName>
        <fullName evidence="2">DUF805 domain-containing protein</fullName>
    </submittedName>
</protein>
<dbReference type="GeneID" id="56307139"/>
<dbReference type="RefSeq" id="WP_034683269.1">
    <property type="nucleotide sequence ID" value="NZ_BKVS01000031.1"/>
</dbReference>
<dbReference type="PANTHER" id="PTHR34980:SF3">
    <property type="entry name" value="BLR8105 PROTEIN"/>
    <property type="match status" value="1"/>
</dbReference>
<evidence type="ECO:0000313" key="2">
    <source>
        <dbReference type="EMBL" id="HCM30823.1"/>
    </source>
</evidence>
<reference evidence="2 3" key="1">
    <citation type="journal article" date="2018" name="Nat. Biotechnol.">
        <title>A standardized bacterial taxonomy based on genome phylogeny substantially revises the tree of life.</title>
        <authorList>
            <person name="Parks D.H."/>
            <person name="Chuvochina M."/>
            <person name="Waite D.W."/>
            <person name="Rinke C."/>
            <person name="Skarshewski A."/>
            <person name="Chaumeil P.A."/>
            <person name="Hugenholtz P."/>
        </authorList>
    </citation>
    <scope>NUCLEOTIDE SEQUENCE [LARGE SCALE GENOMIC DNA]</scope>
    <source>
        <strain evidence="2">UBA10045</strain>
    </source>
</reference>
<feature type="transmembrane region" description="Helical" evidence="1">
    <location>
        <begin position="103"/>
        <end position="125"/>
    </location>
</feature>
<dbReference type="GO" id="GO:0005886">
    <property type="term" value="C:plasma membrane"/>
    <property type="evidence" value="ECO:0007669"/>
    <property type="project" value="TreeGrafter"/>
</dbReference>
<comment type="caution">
    <text evidence="2">The sequence shown here is derived from an EMBL/GenBank/DDBJ whole genome shotgun (WGS) entry which is preliminary data.</text>
</comment>
<feature type="transmembrane region" description="Helical" evidence="1">
    <location>
        <begin position="70"/>
        <end position="91"/>
    </location>
</feature>
<keyword evidence="1" id="KW-0472">Membrane</keyword>
<evidence type="ECO:0000313" key="3">
    <source>
        <dbReference type="Proteomes" id="UP000262257"/>
    </source>
</evidence>
<dbReference type="Pfam" id="PF05656">
    <property type="entry name" value="DUF805"/>
    <property type="match status" value="1"/>
</dbReference>
<dbReference type="AlphaFoldDB" id="A0A3A4CFE5"/>
<feature type="transmembrane region" description="Helical" evidence="1">
    <location>
        <begin position="27"/>
        <end position="50"/>
    </location>
</feature>
<dbReference type="Proteomes" id="UP000262257">
    <property type="component" value="Unassembled WGS sequence"/>
</dbReference>
<sequence length="187" mass="21758">MTAEYNFYPTETDHPLSMRGRFSRLSYIGWNGLLNCIAFFILVIFSLLMGSFNMQSTPQSYSITGMWDQLASIGLLILTLLYAYFNLVLIVRRLHDRNHSGWWALLLFLPLVNFLFMIYLLFAAGDAGINRFGHPRRTLLWEKTVAWLLIALVILSFFVSRSTWIYLSESQPIEIPREVLQKATPYF</sequence>
<name>A0A3A4CFE5_ACIRA</name>
<evidence type="ECO:0000256" key="1">
    <source>
        <dbReference type="SAM" id="Phobius"/>
    </source>
</evidence>
<proteinExistence type="predicted"/>
<gene>
    <name evidence="2" type="ORF">DIC32_03605</name>
</gene>